<keyword evidence="2" id="KW-1185">Reference proteome</keyword>
<dbReference type="Gene3D" id="3.20.20.370">
    <property type="entry name" value="Glycoside hydrolase/deacetylase"/>
    <property type="match status" value="1"/>
</dbReference>
<comment type="caution">
    <text evidence="1">The sequence shown here is derived from an EMBL/GenBank/DDBJ whole genome shotgun (WGS) entry which is preliminary data.</text>
</comment>
<evidence type="ECO:0000313" key="2">
    <source>
        <dbReference type="Proteomes" id="UP000017090"/>
    </source>
</evidence>
<dbReference type="PATRIC" id="fig|1111454.3.peg.327"/>
<name>U7UR97_9FIRM</name>
<dbReference type="EMBL" id="AWXA01000007">
    <property type="protein sequence ID" value="ERT61967.1"/>
    <property type="molecule type" value="Genomic_DNA"/>
</dbReference>
<dbReference type="Proteomes" id="UP000017090">
    <property type="component" value="Unassembled WGS sequence"/>
</dbReference>
<accession>U7UR97</accession>
<dbReference type="SUPFAM" id="SSF88713">
    <property type="entry name" value="Glycoside hydrolase/deacetylase"/>
    <property type="match status" value="1"/>
</dbReference>
<proteinExistence type="predicted"/>
<dbReference type="CDD" id="cd10936">
    <property type="entry name" value="CE4_DAC2"/>
    <property type="match status" value="1"/>
</dbReference>
<dbReference type="Pfam" id="PF04748">
    <property type="entry name" value="Polysacc_deac_2"/>
    <property type="match status" value="1"/>
</dbReference>
<dbReference type="AlphaFoldDB" id="U7UR97"/>
<evidence type="ECO:0000313" key="1">
    <source>
        <dbReference type="EMBL" id="ERT61967.1"/>
    </source>
</evidence>
<reference evidence="1 2" key="1">
    <citation type="submission" date="2013-09" db="EMBL/GenBank/DDBJ databases">
        <authorList>
            <person name="Durkin A.S."/>
            <person name="Haft D.R."/>
            <person name="McCorrison J."/>
            <person name="Torralba M."/>
            <person name="Gillis M."/>
            <person name="Haft D.H."/>
            <person name="Methe B."/>
            <person name="Sutton G."/>
            <person name="Nelson K.E."/>
        </authorList>
    </citation>
    <scope>NUCLEOTIDE SEQUENCE [LARGE SCALE GENOMIC DNA]</scope>
    <source>
        <strain evidence="1 2">BV3C16-1</strain>
    </source>
</reference>
<sequence>MMRQRKRGGSLRPAAVLILLIALCIGAYWLLNGGTVSEKLADTKFEELQGLEDDGKNADYTKESGEIQVAVTAWLKSQGYTAETLQTEDREAARRQTGGKILWTTESVFVAPPPSFSKEALEQELAKSGGKVTLYRTESKQIGGSEVTEYDIALFDMLDKEQLFLVVAKVYVAASGTDSAAAKAVRDTLAKPAGKDAAKNKSGAPSASPAKTEGRLAIVIDDCGSNLGLIEELNALPVKLTYAVMPFKSATAASAESGYQAGRRIIVHLPMEPLNVASSEEIFISGDMSDSKIKATTAELLDQVPHAVGMNNHQGSAATADSRTMKAVMAVLKERGLSFLDSRTNSASVAAQTAEAMGVPETRNNLFIDNDADVGAVKERLRQAGRIAKANGSAVVIGHCRAKTIAAIREMIDELHHEGIDFVFVTDLM</sequence>
<dbReference type="InterPro" id="IPR006837">
    <property type="entry name" value="Divergent_DAC"/>
</dbReference>
<dbReference type="eggNOG" id="COG2861">
    <property type="taxonomic scope" value="Bacteria"/>
</dbReference>
<dbReference type="InterPro" id="IPR011330">
    <property type="entry name" value="Glyco_hydro/deAcase_b/a-brl"/>
</dbReference>
<organism evidence="1 2">
    <name type="scientific">Megasphaera vaginalis</name>
    <name type="common">ex Srinivasan et al. 2021</name>
    <dbReference type="NCBI Taxonomy" id="1111454"/>
    <lineage>
        <taxon>Bacteria</taxon>
        <taxon>Bacillati</taxon>
        <taxon>Bacillota</taxon>
        <taxon>Negativicutes</taxon>
        <taxon>Veillonellales</taxon>
        <taxon>Veillonellaceae</taxon>
        <taxon>Megasphaera</taxon>
    </lineage>
</organism>
<dbReference type="PANTHER" id="PTHR30105:SF2">
    <property type="entry name" value="DIVERGENT POLYSACCHARIDE DEACETYLASE SUPERFAMILY"/>
    <property type="match status" value="1"/>
</dbReference>
<dbReference type="GO" id="GO:0005975">
    <property type="term" value="P:carbohydrate metabolic process"/>
    <property type="evidence" value="ECO:0007669"/>
    <property type="project" value="InterPro"/>
</dbReference>
<dbReference type="PANTHER" id="PTHR30105">
    <property type="entry name" value="UNCHARACTERIZED YIBQ-RELATED"/>
    <property type="match status" value="1"/>
</dbReference>
<protein>
    <submittedName>
        <fullName evidence="1">Divergent polysaccharide deacetylase</fullName>
    </submittedName>
</protein>
<dbReference type="STRING" id="1111454.HMPREF1250_1994"/>
<gene>
    <name evidence="1" type="ORF">HMPREF1250_1994</name>
</gene>